<dbReference type="InterPro" id="IPR006702">
    <property type="entry name" value="CASP_dom"/>
</dbReference>
<name>A0A162AED2_DAUCS</name>
<feature type="transmembrane region" description="Helical" evidence="9">
    <location>
        <begin position="54"/>
        <end position="77"/>
    </location>
</feature>
<evidence type="ECO:0000256" key="6">
    <source>
        <dbReference type="ARBA" id="ARBA00023136"/>
    </source>
</evidence>
<evidence type="ECO:0000256" key="7">
    <source>
        <dbReference type="SAM" id="Coils"/>
    </source>
</evidence>
<evidence type="ECO:0000256" key="4">
    <source>
        <dbReference type="ARBA" id="ARBA00022692"/>
    </source>
</evidence>
<evidence type="ECO:0000256" key="3">
    <source>
        <dbReference type="ARBA" id="ARBA00022475"/>
    </source>
</evidence>
<dbReference type="GO" id="GO:0005886">
    <property type="term" value="C:plasma membrane"/>
    <property type="evidence" value="ECO:0007669"/>
    <property type="project" value="UniProtKB-SubCell"/>
</dbReference>
<feature type="domain" description="DUF1421" evidence="11">
    <location>
        <begin position="626"/>
        <end position="669"/>
    </location>
</feature>
<dbReference type="PANTHER" id="PTHR31805:SF16">
    <property type="entry name" value="FORMIN-LIKE PROTEIN (DUF1421)"/>
    <property type="match status" value="1"/>
</dbReference>
<evidence type="ECO:0000313" key="12">
    <source>
        <dbReference type="EMBL" id="KZM99630.1"/>
    </source>
</evidence>
<comment type="subcellular location">
    <subcellularLocation>
        <location evidence="1">Cell membrane</location>
        <topology evidence="1">Multi-pass membrane protein</topology>
    </subcellularLocation>
</comment>
<comment type="caution">
    <text evidence="12">The sequence shown here is derived from an EMBL/GenBank/DDBJ whole genome shotgun (WGS) entry which is preliminary data.</text>
</comment>
<feature type="compositionally biased region" description="Polar residues" evidence="8">
    <location>
        <begin position="412"/>
        <end position="427"/>
    </location>
</feature>
<feature type="compositionally biased region" description="Low complexity" evidence="8">
    <location>
        <begin position="428"/>
        <end position="445"/>
    </location>
</feature>
<comment type="similarity">
    <text evidence="2">Belongs to the Casparian strip membrane proteins (CASP) family.</text>
</comment>
<keyword evidence="7" id="KW-0175">Coiled coil</keyword>
<reference evidence="12" key="1">
    <citation type="journal article" date="2016" name="Nat. Genet.">
        <title>A high-quality carrot genome assembly provides new insights into carotenoid accumulation and asterid genome evolution.</title>
        <authorList>
            <person name="Iorizzo M."/>
            <person name="Ellison S."/>
            <person name="Senalik D."/>
            <person name="Zeng P."/>
            <person name="Satapoomin P."/>
            <person name="Huang J."/>
            <person name="Bowman M."/>
            <person name="Iovene M."/>
            <person name="Sanseverino W."/>
            <person name="Cavagnaro P."/>
            <person name="Yildiz M."/>
            <person name="Macko-Podgorni A."/>
            <person name="Moranska E."/>
            <person name="Grzebelus E."/>
            <person name="Grzebelus D."/>
            <person name="Ashrafi H."/>
            <person name="Zheng Z."/>
            <person name="Cheng S."/>
            <person name="Spooner D."/>
            <person name="Van Deynze A."/>
            <person name="Simon P."/>
        </authorList>
    </citation>
    <scope>NUCLEOTIDE SEQUENCE [LARGE SCALE GENOMIC DNA]</scope>
    <source>
        <tissue evidence="12">Leaf</tissue>
    </source>
</reference>
<dbReference type="OMA" id="HPYSDLI"/>
<feature type="compositionally biased region" description="Low complexity" evidence="8">
    <location>
        <begin position="452"/>
        <end position="477"/>
    </location>
</feature>
<feature type="compositionally biased region" description="Pro residues" evidence="8">
    <location>
        <begin position="538"/>
        <end position="548"/>
    </location>
</feature>
<proteinExistence type="inferred from homology"/>
<feature type="compositionally biased region" description="Polar residues" evidence="8">
    <location>
        <begin position="588"/>
        <end position="613"/>
    </location>
</feature>
<accession>A0A162AED2</accession>
<keyword evidence="5 9" id="KW-1133">Transmembrane helix</keyword>
<sequence>METKKKHLKKYAILFPRLLALIATFLAAIITATSHEKARIFTISFEAKYSDSPALKYFVIANVIASIYGLLLLFLPLDNSFWRFIVVPDVVVIMLLSTSISAALAIAHVGKKGNYHAGWLPICGQFHKYCDQVTAGLAAGFLTINEALPMASGSSSGRNNSGPKGYDFASDDILCSYEDYANQENSNGVHSSDPVGANSSKQEFHKSRMAKSAVYPASSYSPPEESINQDVIATVELTMKKYADNLMRFLEGISSRLSQLELYCYNLDKSIGEMRSELARDNGEADSKLKFLEKHLQEVHRSVQILRDKQELAETQKELAKIQLAQKESNSATHSQQGEERASPPASEPKKNDNTSDARGQQLALALPSQIPPQPSVPSRPVEHHQQPMPQQPPPNVTPAQGYYLPPVQLPNLPSSMQPSHGQYLPSNSQYQTQPQPAQSQVNQTPQNHSLPQYQQQWPQQMTQQGQQHPQTSMQPQIRPTSPAVYPPNYMPSQAATPPETLPNSISMQLPYSGMSQPVPSRADVMPYGYGGVGRPAQPQPQQQPPPHQHLKASFGAQPGEGYAASGPHQTLSSGNAYMMYDAEGGRQQHSSQSHFPQGGYSQNQQPNSSTNMMPRPPQFMRNHPYNELVEKLVSMGYRGEHVASVIQRLEESGQPVDFNAVLDRLNVHPSGGGSQTGWSG</sequence>
<dbReference type="InterPro" id="IPR006459">
    <property type="entry name" value="CASP/CASPL"/>
</dbReference>
<feature type="transmembrane region" description="Helical" evidence="9">
    <location>
        <begin position="12"/>
        <end position="34"/>
    </location>
</feature>
<feature type="compositionally biased region" description="Basic and acidic residues" evidence="8">
    <location>
        <begin position="337"/>
        <end position="356"/>
    </location>
</feature>
<feature type="transmembrane region" description="Helical" evidence="9">
    <location>
        <begin position="84"/>
        <end position="107"/>
    </location>
</feature>
<keyword evidence="6 9" id="KW-0472">Membrane</keyword>
<evidence type="ECO:0000256" key="9">
    <source>
        <dbReference type="SAM" id="Phobius"/>
    </source>
</evidence>
<keyword evidence="4 9" id="KW-0812">Transmembrane</keyword>
<dbReference type="InterPro" id="IPR010820">
    <property type="entry name" value="DUF1421"/>
</dbReference>
<evidence type="ECO:0000259" key="10">
    <source>
        <dbReference type="Pfam" id="PF04535"/>
    </source>
</evidence>
<organism evidence="12">
    <name type="scientific">Daucus carota subsp. sativus</name>
    <name type="common">Carrot</name>
    <dbReference type="NCBI Taxonomy" id="79200"/>
    <lineage>
        <taxon>Eukaryota</taxon>
        <taxon>Viridiplantae</taxon>
        <taxon>Streptophyta</taxon>
        <taxon>Embryophyta</taxon>
        <taxon>Tracheophyta</taxon>
        <taxon>Spermatophyta</taxon>
        <taxon>Magnoliopsida</taxon>
        <taxon>eudicotyledons</taxon>
        <taxon>Gunneridae</taxon>
        <taxon>Pentapetalae</taxon>
        <taxon>asterids</taxon>
        <taxon>campanulids</taxon>
        <taxon>Apiales</taxon>
        <taxon>Apiaceae</taxon>
        <taxon>Apioideae</taxon>
        <taxon>Scandiceae</taxon>
        <taxon>Daucinae</taxon>
        <taxon>Daucus</taxon>
        <taxon>Daucus sect. Daucus</taxon>
    </lineage>
</organism>
<dbReference type="NCBIfam" id="TIGR01569">
    <property type="entry name" value="A_tha_TIGR01569"/>
    <property type="match status" value="1"/>
</dbReference>
<dbReference type="PANTHER" id="PTHR31805">
    <property type="entry name" value="RECEPTOR-LIKE KINASE, PUTATIVE (DUF1421)-RELATED"/>
    <property type="match status" value="1"/>
</dbReference>
<dbReference type="Pfam" id="PF07223">
    <property type="entry name" value="DUF1421"/>
    <property type="match status" value="1"/>
</dbReference>
<evidence type="ECO:0008006" key="13">
    <source>
        <dbReference type="Google" id="ProtNLM"/>
    </source>
</evidence>
<feature type="region of interest" description="Disordered" evidence="8">
    <location>
        <begin position="585"/>
        <end position="614"/>
    </location>
</feature>
<protein>
    <recommendedName>
        <fullName evidence="13">CASP-like protein</fullName>
    </recommendedName>
</protein>
<evidence type="ECO:0000256" key="1">
    <source>
        <dbReference type="ARBA" id="ARBA00004651"/>
    </source>
</evidence>
<keyword evidence="3" id="KW-1003">Cell membrane</keyword>
<feature type="region of interest" description="Disordered" evidence="8">
    <location>
        <begin position="531"/>
        <end position="571"/>
    </location>
</feature>
<gene>
    <name evidence="12" type="ORF">DCAR_013008</name>
</gene>
<feature type="region of interest" description="Disordered" evidence="8">
    <location>
        <begin position="325"/>
        <end position="482"/>
    </location>
</feature>
<dbReference type="STRING" id="79200.A0A162AED2"/>
<evidence type="ECO:0000256" key="5">
    <source>
        <dbReference type="ARBA" id="ARBA00022989"/>
    </source>
</evidence>
<dbReference type="Gramene" id="KZM99630">
    <property type="protein sequence ID" value="KZM99630"/>
    <property type="gene ID" value="DCAR_013008"/>
</dbReference>
<evidence type="ECO:0000256" key="2">
    <source>
        <dbReference type="ARBA" id="ARBA00007651"/>
    </source>
</evidence>
<feature type="coiled-coil region" evidence="7">
    <location>
        <begin position="289"/>
        <end position="325"/>
    </location>
</feature>
<evidence type="ECO:0000256" key="8">
    <source>
        <dbReference type="SAM" id="MobiDB-lite"/>
    </source>
</evidence>
<evidence type="ECO:0000259" key="11">
    <source>
        <dbReference type="Pfam" id="PF07223"/>
    </source>
</evidence>
<feature type="compositionally biased region" description="Polar residues" evidence="8">
    <location>
        <begin position="326"/>
        <end position="336"/>
    </location>
</feature>
<dbReference type="AlphaFoldDB" id="A0A162AED2"/>
<dbReference type="EMBL" id="LNRQ01000004">
    <property type="protein sequence ID" value="KZM99630.1"/>
    <property type="molecule type" value="Genomic_DNA"/>
</dbReference>
<feature type="domain" description="Casparian strip membrane protein" evidence="10">
    <location>
        <begin position="14"/>
        <end position="143"/>
    </location>
</feature>
<dbReference type="Pfam" id="PF04535">
    <property type="entry name" value="CASP_dom"/>
    <property type="match status" value="1"/>
</dbReference>